<gene>
    <name evidence="1" type="ORF">AVEN_172013_1</name>
</gene>
<sequence length="92" mass="10048">MVPHYSCSILHFAQSGPCSLSAKLKSENSFMTMVPPLLLAVHPPFCSRTALVLSAILKVKTTFMTMVPLTTPSSSILHLAQERLCSFLIISK</sequence>
<dbReference type="Proteomes" id="UP000499080">
    <property type="component" value="Unassembled WGS sequence"/>
</dbReference>
<evidence type="ECO:0000313" key="1">
    <source>
        <dbReference type="EMBL" id="GBN12721.1"/>
    </source>
</evidence>
<evidence type="ECO:0000313" key="2">
    <source>
        <dbReference type="Proteomes" id="UP000499080"/>
    </source>
</evidence>
<dbReference type="EMBL" id="BGPR01005710">
    <property type="protein sequence ID" value="GBN12721.1"/>
    <property type="molecule type" value="Genomic_DNA"/>
</dbReference>
<accession>A0A4Y2LD74</accession>
<name>A0A4Y2LD74_ARAVE</name>
<comment type="caution">
    <text evidence="1">The sequence shown here is derived from an EMBL/GenBank/DDBJ whole genome shotgun (WGS) entry which is preliminary data.</text>
</comment>
<organism evidence="1 2">
    <name type="scientific">Araneus ventricosus</name>
    <name type="common">Orbweaver spider</name>
    <name type="synonym">Epeira ventricosa</name>
    <dbReference type="NCBI Taxonomy" id="182803"/>
    <lineage>
        <taxon>Eukaryota</taxon>
        <taxon>Metazoa</taxon>
        <taxon>Ecdysozoa</taxon>
        <taxon>Arthropoda</taxon>
        <taxon>Chelicerata</taxon>
        <taxon>Arachnida</taxon>
        <taxon>Araneae</taxon>
        <taxon>Araneomorphae</taxon>
        <taxon>Entelegynae</taxon>
        <taxon>Araneoidea</taxon>
        <taxon>Araneidae</taxon>
        <taxon>Araneus</taxon>
    </lineage>
</organism>
<dbReference type="AlphaFoldDB" id="A0A4Y2LD74"/>
<proteinExistence type="predicted"/>
<protein>
    <submittedName>
        <fullName evidence="1">Uncharacterized protein</fullName>
    </submittedName>
</protein>
<reference evidence="1 2" key="1">
    <citation type="journal article" date="2019" name="Sci. Rep.">
        <title>Orb-weaving spider Araneus ventricosus genome elucidates the spidroin gene catalogue.</title>
        <authorList>
            <person name="Kono N."/>
            <person name="Nakamura H."/>
            <person name="Ohtoshi R."/>
            <person name="Moran D.A.P."/>
            <person name="Shinohara A."/>
            <person name="Yoshida Y."/>
            <person name="Fujiwara M."/>
            <person name="Mori M."/>
            <person name="Tomita M."/>
            <person name="Arakawa K."/>
        </authorList>
    </citation>
    <scope>NUCLEOTIDE SEQUENCE [LARGE SCALE GENOMIC DNA]</scope>
</reference>
<keyword evidence="2" id="KW-1185">Reference proteome</keyword>